<organism evidence="8 9">
    <name type="scientific">Venustampulla echinocandica</name>
    <dbReference type="NCBI Taxonomy" id="2656787"/>
    <lineage>
        <taxon>Eukaryota</taxon>
        <taxon>Fungi</taxon>
        <taxon>Dikarya</taxon>
        <taxon>Ascomycota</taxon>
        <taxon>Pezizomycotina</taxon>
        <taxon>Leotiomycetes</taxon>
        <taxon>Helotiales</taxon>
        <taxon>Pleuroascaceae</taxon>
        <taxon>Venustampulla</taxon>
    </lineage>
</organism>
<evidence type="ECO:0000256" key="1">
    <source>
        <dbReference type="ARBA" id="ARBA00009986"/>
    </source>
</evidence>
<dbReference type="InterPro" id="IPR016162">
    <property type="entry name" value="Ald_DH_N"/>
</dbReference>
<evidence type="ECO:0000256" key="2">
    <source>
        <dbReference type="ARBA" id="ARBA00023002"/>
    </source>
</evidence>
<dbReference type="STRING" id="2656787.A0A370TRG9"/>
<proteinExistence type="inferred from homology"/>
<dbReference type="FunFam" id="3.40.309.10:FF:000009">
    <property type="entry name" value="Aldehyde dehydrogenase A"/>
    <property type="match status" value="1"/>
</dbReference>
<dbReference type="EMBL" id="NPIC01000003">
    <property type="protein sequence ID" value="RDL38137.1"/>
    <property type="molecule type" value="Genomic_DNA"/>
</dbReference>
<dbReference type="Gene3D" id="3.40.309.10">
    <property type="entry name" value="Aldehyde Dehydrogenase, Chain A, domain 2"/>
    <property type="match status" value="1"/>
</dbReference>
<evidence type="ECO:0000256" key="3">
    <source>
        <dbReference type="ARBA" id="ARBA00024226"/>
    </source>
</evidence>
<comment type="similarity">
    <text evidence="1 6">Belongs to the aldehyde dehydrogenase family.</text>
</comment>
<dbReference type="GeneID" id="43598419"/>
<dbReference type="PROSITE" id="PS00070">
    <property type="entry name" value="ALDEHYDE_DEHYDR_CYS"/>
    <property type="match status" value="1"/>
</dbReference>
<comment type="caution">
    <text evidence="8">The sequence shown here is derived from an EMBL/GenBank/DDBJ whole genome shotgun (WGS) entry which is preliminary data.</text>
</comment>
<dbReference type="RefSeq" id="XP_031870793.1">
    <property type="nucleotide sequence ID" value="XM_032014193.1"/>
</dbReference>
<keyword evidence="9" id="KW-1185">Reference proteome</keyword>
<dbReference type="PROSITE" id="PS00687">
    <property type="entry name" value="ALDEHYDE_DEHYDR_GLU"/>
    <property type="match status" value="1"/>
</dbReference>
<dbReference type="Pfam" id="PF00171">
    <property type="entry name" value="Aldedh"/>
    <property type="match status" value="1"/>
</dbReference>
<dbReference type="InterPro" id="IPR015590">
    <property type="entry name" value="Aldehyde_DH_dom"/>
</dbReference>
<dbReference type="InterPro" id="IPR016160">
    <property type="entry name" value="Ald_DH_CS_CYS"/>
</dbReference>
<dbReference type="GO" id="GO:0004029">
    <property type="term" value="F:aldehyde dehydrogenase (NAD+) activity"/>
    <property type="evidence" value="ECO:0007669"/>
    <property type="project" value="UniProtKB-EC"/>
</dbReference>
<dbReference type="SUPFAM" id="SSF53720">
    <property type="entry name" value="ALDH-like"/>
    <property type="match status" value="1"/>
</dbReference>
<dbReference type="EC" id="1.2.1.3" evidence="3"/>
<reference evidence="8 9" key="1">
    <citation type="journal article" date="2018" name="IMA Fungus">
        <title>IMA Genome-F 9: Draft genome sequence of Annulohypoxylon stygium, Aspergillus mulundensis, Berkeleyomyces basicola (syn. Thielaviopsis basicola), Ceratocystis smalleyi, two Cercospora beticola strains, Coleophoma cylindrospora, Fusarium fracticaudum, Phialophora cf. hyalina, and Morchella septimelata.</title>
        <authorList>
            <person name="Wingfield B.D."/>
            <person name="Bills G.F."/>
            <person name="Dong Y."/>
            <person name="Huang W."/>
            <person name="Nel W.J."/>
            <person name="Swalarsk-Parry B.S."/>
            <person name="Vaghefi N."/>
            <person name="Wilken P.M."/>
            <person name="An Z."/>
            <person name="de Beer Z.W."/>
            <person name="De Vos L."/>
            <person name="Chen L."/>
            <person name="Duong T.A."/>
            <person name="Gao Y."/>
            <person name="Hammerbacher A."/>
            <person name="Kikkert J.R."/>
            <person name="Li Y."/>
            <person name="Li H."/>
            <person name="Li K."/>
            <person name="Li Q."/>
            <person name="Liu X."/>
            <person name="Ma X."/>
            <person name="Naidoo K."/>
            <person name="Pethybridge S.J."/>
            <person name="Sun J."/>
            <person name="Steenkamp E.T."/>
            <person name="van der Nest M.A."/>
            <person name="van Wyk S."/>
            <person name="Wingfield M.J."/>
            <person name="Xiong C."/>
            <person name="Yue Q."/>
            <person name="Zhang X."/>
        </authorList>
    </citation>
    <scope>NUCLEOTIDE SEQUENCE [LARGE SCALE GENOMIC DNA]</scope>
    <source>
        <strain evidence="8 9">BP 5553</strain>
    </source>
</reference>
<evidence type="ECO:0000259" key="7">
    <source>
        <dbReference type="Pfam" id="PF00171"/>
    </source>
</evidence>
<gene>
    <name evidence="8" type="ORF">BP5553_05570</name>
</gene>
<evidence type="ECO:0000256" key="4">
    <source>
        <dbReference type="ARBA" id="ARBA00049194"/>
    </source>
</evidence>
<dbReference type="InterPro" id="IPR016163">
    <property type="entry name" value="Ald_DH_C"/>
</dbReference>
<feature type="active site" evidence="5">
    <location>
        <position position="248"/>
    </location>
</feature>
<evidence type="ECO:0000256" key="5">
    <source>
        <dbReference type="PROSITE-ProRule" id="PRU10007"/>
    </source>
</evidence>
<dbReference type="InterPro" id="IPR029510">
    <property type="entry name" value="Ald_DH_CS_GLU"/>
</dbReference>
<dbReference type="InterPro" id="IPR016161">
    <property type="entry name" value="Ald_DH/histidinol_DH"/>
</dbReference>
<dbReference type="AlphaFoldDB" id="A0A370TRG9"/>
<dbReference type="Proteomes" id="UP000254866">
    <property type="component" value="Unassembled WGS sequence"/>
</dbReference>
<comment type="catalytic activity">
    <reaction evidence="4">
        <text>an aldehyde + NAD(+) + H2O = a carboxylate + NADH + 2 H(+)</text>
        <dbReference type="Rhea" id="RHEA:16185"/>
        <dbReference type="ChEBI" id="CHEBI:15377"/>
        <dbReference type="ChEBI" id="CHEBI:15378"/>
        <dbReference type="ChEBI" id="CHEBI:17478"/>
        <dbReference type="ChEBI" id="CHEBI:29067"/>
        <dbReference type="ChEBI" id="CHEBI:57540"/>
        <dbReference type="ChEBI" id="CHEBI:57945"/>
        <dbReference type="EC" id="1.2.1.3"/>
    </reaction>
</comment>
<dbReference type="FunFam" id="3.40.605.10:FF:000007">
    <property type="entry name" value="NAD/NADP-dependent betaine aldehyde dehydrogenase"/>
    <property type="match status" value="1"/>
</dbReference>
<dbReference type="OrthoDB" id="310895at2759"/>
<protein>
    <recommendedName>
        <fullName evidence="3">aldehyde dehydrogenase (NAD(+))</fullName>
        <ecNumber evidence="3">1.2.1.3</ecNumber>
    </recommendedName>
</protein>
<dbReference type="InterPro" id="IPR044086">
    <property type="entry name" value="LUC3-like"/>
</dbReference>
<dbReference type="PANTHER" id="PTHR11699">
    <property type="entry name" value="ALDEHYDE DEHYDROGENASE-RELATED"/>
    <property type="match status" value="1"/>
</dbReference>
<dbReference type="CDD" id="cd07106">
    <property type="entry name" value="ALDH_AldA-AAD23400"/>
    <property type="match status" value="1"/>
</dbReference>
<sequence length="476" mass="51611">MTKTHTIDFDSFFNIINGKKQSSATATHAIDSSSEGQLWEVPVATNEDIESAVTAANDAFPSWSRTPVETRKELIAKFRDSYIFYLEQFIKLLMTETGKPHALAKGEVLEILALFDHHLQLQLPEEILEDEERTITTRYVPVGVVAAICPWNFPMVLSVGKVLPALLSGCCIIVKPSPFTPYTALKIIELAQYIFPPGVIQALGGSDSLGPALVSHPRIHKIAFTGSIATGKKIMALAAGNLKRVTLELGGNDPAIVLPDVDIAKVAPEVAAGCFAFSGQICVATKRVYVHEAIYEPFLKAMVEATSKMKVGKPFDSDSVLGPLQNKMQYDRVRGFVDESKTQGHRFALGPDSATTGSGYFIHPSIIDNPPEDSKIVVEEQFGPIVPLLKWNDEADVIARANNSNTGLGASVWGSDRAHAEDIGRQIEAGNVFINSSAKTTSRALFSGQKESGIGGEWGSTGILHYCNAQVMHVFK</sequence>
<evidence type="ECO:0000313" key="8">
    <source>
        <dbReference type="EMBL" id="RDL38137.1"/>
    </source>
</evidence>
<name>A0A370TRG9_9HELO</name>
<evidence type="ECO:0000313" key="9">
    <source>
        <dbReference type="Proteomes" id="UP000254866"/>
    </source>
</evidence>
<keyword evidence="2 6" id="KW-0560">Oxidoreductase</keyword>
<accession>A0A370TRG9</accession>
<evidence type="ECO:0000256" key="6">
    <source>
        <dbReference type="RuleBase" id="RU003345"/>
    </source>
</evidence>
<dbReference type="Gene3D" id="3.40.605.10">
    <property type="entry name" value="Aldehyde Dehydrogenase, Chain A, domain 1"/>
    <property type="match status" value="1"/>
</dbReference>
<feature type="domain" description="Aldehyde dehydrogenase" evidence="7">
    <location>
        <begin position="25"/>
        <end position="470"/>
    </location>
</feature>